<sequence>MLSALRAAAAVPRTFPATAVAMQARSASSGAQALKYENLVESTTTSPGTLPDPTTLAFGKQFADHMLVCDWSKEEGWAAPVIEPYGDFSLSPSALVLHYGLECFEGMKAFRGVDDRVRLFRPQRNITRLLKSSQRLTLPSFDGDAFLKLLTHLVKKDAAWVPAGRGYSLYIRPTHIATQPILGVGATEQSRLFVINSPVGAYYATGFKPVRLLADPQFVRAWPGGMGDTKCGGNYAPTILPQQHAAERGCQQMLWLFGEDEKVTEVGTMNLFMHWKNDDGVEELITAPLDGTILEGVTRQSIIDLANQWGEFQVSEKYFTMGQLTRALKEGRVYEMFGSGTAATVSPVGEILYREETLSIPLELETSGKLSKRFMDELFAIQFCAWTSDD</sequence>
<dbReference type="GeneID" id="16067777"/>
<comment type="catalytic activity">
    <reaction evidence="11">
        <text>L-isoleucine + 2-oxoglutarate = (S)-3-methyl-2-oxopentanoate + L-glutamate</text>
        <dbReference type="Rhea" id="RHEA:24801"/>
        <dbReference type="ChEBI" id="CHEBI:16810"/>
        <dbReference type="ChEBI" id="CHEBI:29985"/>
        <dbReference type="ChEBI" id="CHEBI:35146"/>
        <dbReference type="ChEBI" id="CHEBI:58045"/>
        <dbReference type="EC" id="2.6.1.42"/>
    </reaction>
</comment>
<feature type="modified residue" description="N6-(pyridoxal phosphate)lysine" evidence="8">
    <location>
        <position position="230"/>
    </location>
</feature>
<dbReference type="eggNOG" id="KOG0975">
    <property type="taxonomic scope" value="Eukaryota"/>
</dbReference>
<name>F2TWL1_SALR5</name>
<comment type="similarity">
    <text evidence="2 9">Belongs to the class-IV pyridoxal-phosphate-dependent aminotransferase family.</text>
</comment>
<dbReference type="STRING" id="946362.F2TWL1"/>
<keyword evidence="7 11" id="KW-0100">Branched-chain amino acid biosynthesis</keyword>
<dbReference type="Gene3D" id="3.20.10.10">
    <property type="entry name" value="D-amino Acid Aminotransferase, subunit A, domain 2"/>
    <property type="match status" value="1"/>
</dbReference>
<dbReference type="EC" id="2.6.1.42" evidence="11"/>
<dbReference type="GO" id="GO:0052656">
    <property type="term" value="F:L-isoleucine-2-oxoglutarate transaminase activity"/>
    <property type="evidence" value="ECO:0007669"/>
    <property type="project" value="RHEA"/>
</dbReference>
<dbReference type="PANTHER" id="PTHR11825:SF44">
    <property type="entry name" value="BRANCHED-CHAIN-AMINO-ACID AMINOTRANSFERASE"/>
    <property type="match status" value="1"/>
</dbReference>
<dbReference type="InterPro" id="IPR043132">
    <property type="entry name" value="BCAT-like_C"/>
</dbReference>
<accession>F2TWL1</accession>
<gene>
    <name evidence="12" type="ORF">PTSG_11591</name>
</gene>
<evidence type="ECO:0000313" key="13">
    <source>
        <dbReference type="Proteomes" id="UP000007799"/>
    </source>
</evidence>
<evidence type="ECO:0000313" key="12">
    <source>
        <dbReference type="EMBL" id="EGD72457.1"/>
    </source>
</evidence>
<dbReference type="RefSeq" id="XP_004999026.1">
    <property type="nucleotide sequence ID" value="XM_004998969.1"/>
</dbReference>
<evidence type="ECO:0000256" key="7">
    <source>
        <dbReference type="ARBA" id="ARBA00023304"/>
    </source>
</evidence>
<dbReference type="GO" id="GO:0009099">
    <property type="term" value="P:L-valine biosynthetic process"/>
    <property type="evidence" value="ECO:0007669"/>
    <property type="project" value="TreeGrafter"/>
</dbReference>
<dbReference type="Pfam" id="PF01063">
    <property type="entry name" value="Aminotran_4"/>
    <property type="match status" value="1"/>
</dbReference>
<comment type="catalytic activity">
    <reaction evidence="11">
        <text>L-leucine + 2-oxoglutarate = 4-methyl-2-oxopentanoate + L-glutamate</text>
        <dbReference type="Rhea" id="RHEA:18321"/>
        <dbReference type="ChEBI" id="CHEBI:16810"/>
        <dbReference type="ChEBI" id="CHEBI:17865"/>
        <dbReference type="ChEBI" id="CHEBI:29985"/>
        <dbReference type="ChEBI" id="CHEBI:57427"/>
        <dbReference type="EC" id="2.6.1.42"/>
    </reaction>
</comment>
<keyword evidence="4 11" id="KW-0028">Amino-acid biosynthesis</keyword>
<evidence type="ECO:0000256" key="9">
    <source>
        <dbReference type="RuleBase" id="RU004106"/>
    </source>
</evidence>
<keyword evidence="6 10" id="KW-0663">Pyridoxal phosphate</keyword>
<dbReference type="InterPro" id="IPR033939">
    <property type="entry name" value="BCAT_family"/>
</dbReference>
<dbReference type="Proteomes" id="UP000007799">
    <property type="component" value="Unassembled WGS sequence"/>
</dbReference>
<dbReference type="FunCoup" id="F2TWL1">
    <property type="interactions" value="1262"/>
</dbReference>
<evidence type="ECO:0000256" key="1">
    <source>
        <dbReference type="ARBA" id="ARBA00001933"/>
    </source>
</evidence>
<comment type="cofactor">
    <cofactor evidence="1 10">
        <name>pyridoxal 5'-phosphate</name>
        <dbReference type="ChEBI" id="CHEBI:597326"/>
    </cofactor>
</comment>
<dbReference type="PROSITE" id="PS00770">
    <property type="entry name" value="AA_TRANSFER_CLASS_4"/>
    <property type="match status" value="1"/>
</dbReference>
<dbReference type="CDD" id="cd01557">
    <property type="entry name" value="BCAT_beta_family"/>
    <property type="match status" value="1"/>
</dbReference>
<evidence type="ECO:0000256" key="11">
    <source>
        <dbReference type="RuleBase" id="RU004517"/>
    </source>
</evidence>
<proteinExistence type="inferred from homology"/>
<dbReference type="FunFam" id="3.20.10.10:FF:000004">
    <property type="entry name" value="Branched-chain-amino-acid aminotransferase"/>
    <property type="match status" value="1"/>
</dbReference>
<dbReference type="SUPFAM" id="SSF56752">
    <property type="entry name" value="D-aminoacid aminotransferase-like PLP-dependent enzymes"/>
    <property type="match status" value="1"/>
</dbReference>
<evidence type="ECO:0000256" key="3">
    <source>
        <dbReference type="ARBA" id="ARBA00022576"/>
    </source>
</evidence>
<dbReference type="InterPro" id="IPR001544">
    <property type="entry name" value="Aminotrans_IV"/>
</dbReference>
<reference evidence="12" key="1">
    <citation type="submission" date="2009-08" db="EMBL/GenBank/DDBJ databases">
        <title>Annotation of Salpingoeca rosetta.</title>
        <authorList>
            <consortium name="The Broad Institute Genome Sequencing Platform"/>
            <person name="Russ C."/>
            <person name="Cuomo C."/>
            <person name="Burger G."/>
            <person name="Gray M.W."/>
            <person name="Holland P.W.H."/>
            <person name="King N."/>
            <person name="Lang F.B.F."/>
            <person name="Roger A.J."/>
            <person name="Ruiz-Trillo I."/>
            <person name="Young S.K."/>
            <person name="Zeng Q."/>
            <person name="Gargeya S."/>
            <person name="Alvarado L."/>
            <person name="Berlin A."/>
            <person name="Chapman S.B."/>
            <person name="Chen Z."/>
            <person name="Freedman E."/>
            <person name="Gellesch M."/>
            <person name="Goldberg J."/>
            <person name="Griggs A."/>
            <person name="Gujja S."/>
            <person name="Heilman E."/>
            <person name="Heiman D."/>
            <person name="Howarth C."/>
            <person name="Mehta T."/>
            <person name="Neiman D."/>
            <person name="Pearson M."/>
            <person name="Roberts A."/>
            <person name="Saif S."/>
            <person name="Shea T."/>
            <person name="Shenoy N."/>
            <person name="Sisk P."/>
            <person name="Stolte C."/>
            <person name="Sykes S."/>
            <person name="White J."/>
            <person name="Yandava C."/>
            <person name="Haas B."/>
            <person name="Nusbaum C."/>
            <person name="Birren B."/>
        </authorList>
    </citation>
    <scope>NUCLEOTIDE SEQUENCE [LARGE SCALE GENOMIC DNA]</scope>
    <source>
        <strain evidence="12">ATCC 50818</strain>
    </source>
</reference>
<dbReference type="EMBL" id="GL832955">
    <property type="protein sequence ID" value="EGD72457.1"/>
    <property type="molecule type" value="Genomic_DNA"/>
</dbReference>
<dbReference type="GO" id="GO:0052655">
    <property type="term" value="F:L-valine-2-oxoglutarate transaminase activity"/>
    <property type="evidence" value="ECO:0007669"/>
    <property type="project" value="RHEA"/>
</dbReference>
<dbReference type="AlphaFoldDB" id="F2TWL1"/>
<dbReference type="PIRSF" id="PIRSF006468">
    <property type="entry name" value="BCAT1"/>
    <property type="match status" value="1"/>
</dbReference>
<dbReference type="GO" id="GO:0009098">
    <property type="term" value="P:L-leucine biosynthetic process"/>
    <property type="evidence" value="ECO:0007669"/>
    <property type="project" value="TreeGrafter"/>
</dbReference>
<evidence type="ECO:0000256" key="8">
    <source>
        <dbReference type="PIRSR" id="PIRSR006468-1"/>
    </source>
</evidence>
<dbReference type="InParanoid" id="F2TWL1"/>
<dbReference type="GO" id="GO:0052654">
    <property type="term" value="F:L-leucine-2-oxoglutarate transaminase activity"/>
    <property type="evidence" value="ECO:0007669"/>
    <property type="project" value="RHEA"/>
</dbReference>
<dbReference type="InterPro" id="IPR018300">
    <property type="entry name" value="Aminotrans_IV_CS"/>
</dbReference>
<dbReference type="NCBIfam" id="TIGR01123">
    <property type="entry name" value="ilvE_II"/>
    <property type="match status" value="1"/>
</dbReference>
<organism evidence="13">
    <name type="scientific">Salpingoeca rosetta (strain ATCC 50818 / BSB-021)</name>
    <dbReference type="NCBI Taxonomy" id="946362"/>
    <lineage>
        <taxon>Eukaryota</taxon>
        <taxon>Choanoflagellata</taxon>
        <taxon>Craspedida</taxon>
        <taxon>Salpingoecidae</taxon>
        <taxon>Salpingoeca</taxon>
    </lineage>
</organism>
<evidence type="ECO:0000256" key="10">
    <source>
        <dbReference type="RuleBase" id="RU004516"/>
    </source>
</evidence>
<dbReference type="PANTHER" id="PTHR11825">
    <property type="entry name" value="SUBGROUP IIII AMINOTRANSFERASE"/>
    <property type="match status" value="1"/>
</dbReference>
<dbReference type="Gene3D" id="3.30.470.10">
    <property type="match status" value="1"/>
</dbReference>
<dbReference type="NCBIfam" id="NF009897">
    <property type="entry name" value="PRK13357.1"/>
    <property type="match status" value="1"/>
</dbReference>
<dbReference type="InterPro" id="IPR036038">
    <property type="entry name" value="Aminotransferase-like"/>
</dbReference>
<dbReference type="GO" id="GO:0005739">
    <property type="term" value="C:mitochondrion"/>
    <property type="evidence" value="ECO:0007669"/>
    <property type="project" value="TreeGrafter"/>
</dbReference>
<dbReference type="OMA" id="LTEVFAC"/>
<keyword evidence="13" id="KW-1185">Reference proteome</keyword>
<evidence type="ECO:0000256" key="4">
    <source>
        <dbReference type="ARBA" id="ARBA00022605"/>
    </source>
</evidence>
<keyword evidence="3 11" id="KW-0032">Aminotransferase</keyword>
<dbReference type="KEGG" id="sre:PTSG_11591"/>
<dbReference type="FunFam" id="3.30.470.10:FF:000002">
    <property type="entry name" value="Branched-chain-amino-acid aminotransferase"/>
    <property type="match status" value="1"/>
</dbReference>
<evidence type="ECO:0000256" key="6">
    <source>
        <dbReference type="ARBA" id="ARBA00022898"/>
    </source>
</evidence>
<dbReference type="InterPro" id="IPR043131">
    <property type="entry name" value="BCAT-like_N"/>
</dbReference>
<dbReference type="InterPro" id="IPR005786">
    <property type="entry name" value="B_amino_transII"/>
</dbReference>
<comment type="catalytic activity">
    <reaction evidence="11">
        <text>L-valine + 2-oxoglutarate = 3-methyl-2-oxobutanoate + L-glutamate</text>
        <dbReference type="Rhea" id="RHEA:24813"/>
        <dbReference type="ChEBI" id="CHEBI:11851"/>
        <dbReference type="ChEBI" id="CHEBI:16810"/>
        <dbReference type="ChEBI" id="CHEBI:29985"/>
        <dbReference type="ChEBI" id="CHEBI:57762"/>
        <dbReference type="EC" id="2.6.1.42"/>
    </reaction>
</comment>
<evidence type="ECO:0000256" key="2">
    <source>
        <dbReference type="ARBA" id="ARBA00009320"/>
    </source>
</evidence>
<evidence type="ECO:0000256" key="5">
    <source>
        <dbReference type="ARBA" id="ARBA00022679"/>
    </source>
</evidence>
<protein>
    <recommendedName>
        <fullName evidence="11">Branched-chain-amino-acid aminotransferase</fullName>
        <ecNumber evidence="11">2.6.1.42</ecNumber>
    </recommendedName>
</protein>
<keyword evidence="5 11" id="KW-0808">Transferase</keyword>
<dbReference type="OrthoDB" id="1732691at2759"/>